<dbReference type="InterPro" id="IPR011006">
    <property type="entry name" value="CheY-like_superfamily"/>
</dbReference>
<dbReference type="Gene3D" id="3.30.565.10">
    <property type="entry name" value="Histidine kinase-like ATPase, C-terminal domain"/>
    <property type="match status" value="1"/>
</dbReference>
<dbReference type="InterPro" id="IPR000700">
    <property type="entry name" value="PAS-assoc_C"/>
</dbReference>
<dbReference type="InterPro" id="IPR029016">
    <property type="entry name" value="GAF-like_dom_sf"/>
</dbReference>
<dbReference type="InterPro" id="IPR003594">
    <property type="entry name" value="HATPase_dom"/>
</dbReference>
<dbReference type="InterPro" id="IPR005467">
    <property type="entry name" value="His_kinase_dom"/>
</dbReference>
<dbReference type="SUPFAM" id="SSF55781">
    <property type="entry name" value="GAF domain-like"/>
    <property type="match status" value="1"/>
</dbReference>
<keyword evidence="7" id="KW-0175">Coiled coil</keyword>
<dbReference type="Proteomes" id="UP001596163">
    <property type="component" value="Unassembled WGS sequence"/>
</dbReference>
<dbReference type="SMART" id="SM00065">
    <property type="entry name" value="GAF"/>
    <property type="match status" value="1"/>
</dbReference>
<name>A0ABW0BRY0_9BACT</name>
<dbReference type="Pfam" id="PF08447">
    <property type="entry name" value="PAS_3"/>
    <property type="match status" value="1"/>
</dbReference>
<feature type="domain" description="PAC" evidence="11">
    <location>
        <begin position="1003"/>
        <end position="1055"/>
    </location>
</feature>
<evidence type="ECO:0000256" key="2">
    <source>
        <dbReference type="ARBA" id="ARBA00012438"/>
    </source>
</evidence>
<dbReference type="SUPFAM" id="SSF55874">
    <property type="entry name" value="ATPase domain of HSP90 chaperone/DNA topoisomerase II/histidine kinase"/>
    <property type="match status" value="1"/>
</dbReference>
<comment type="catalytic activity">
    <reaction evidence="1">
        <text>ATP + protein L-histidine = ADP + protein N-phospho-L-histidine.</text>
        <dbReference type="EC" id="2.7.13.3"/>
    </reaction>
</comment>
<dbReference type="InterPro" id="IPR013767">
    <property type="entry name" value="PAS_fold"/>
</dbReference>
<feature type="domain" description="PAC" evidence="11">
    <location>
        <begin position="745"/>
        <end position="799"/>
    </location>
</feature>
<dbReference type="InterPro" id="IPR036890">
    <property type="entry name" value="HATPase_C_sf"/>
</dbReference>
<evidence type="ECO:0000313" key="13">
    <source>
        <dbReference type="Proteomes" id="UP001596163"/>
    </source>
</evidence>
<feature type="domain" description="PAC" evidence="11">
    <location>
        <begin position="618"/>
        <end position="670"/>
    </location>
</feature>
<dbReference type="SUPFAM" id="SSF55785">
    <property type="entry name" value="PYP-like sensor domain (PAS domain)"/>
    <property type="match status" value="8"/>
</dbReference>
<dbReference type="SMART" id="SM00086">
    <property type="entry name" value="PAC"/>
    <property type="match status" value="6"/>
</dbReference>
<dbReference type="InterPro" id="IPR001610">
    <property type="entry name" value="PAC"/>
</dbReference>
<dbReference type="CDD" id="cd00130">
    <property type="entry name" value="PAS"/>
    <property type="match status" value="5"/>
</dbReference>
<dbReference type="Pfam" id="PF13426">
    <property type="entry name" value="PAS_9"/>
    <property type="match status" value="3"/>
</dbReference>
<dbReference type="Gene3D" id="1.10.287.130">
    <property type="match status" value="1"/>
</dbReference>
<evidence type="ECO:0000256" key="6">
    <source>
        <dbReference type="PROSITE-ProRule" id="PRU00169"/>
    </source>
</evidence>
<feature type="domain" description="PAS" evidence="10">
    <location>
        <begin position="928"/>
        <end position="1000"/>
    </location>
</feature>
<dbReference type="SMART" id="SM00388">
    <property type="entry name" value="HisKA"/>
    <property type="match status" value="1"/>
</dbReference>
<feature type="domain" description="PAS" evidence="10">
    <location>
        <begin position="671"/>
        <end position="708"/>
    </location>
</feature>
<feature type="domain" description="PAS" evidence="10">
    <location>
        <begin position="115"/>
        <end position="159"/>
    </location>
</feature>
<keyword evidence="3 6" id="KW-0597">Phosphoprotein</keyword>
<evidence type="ECO:0000256" key="1">
    <source>
        <dbReference type="ARBA" id="ARBA00000085"/>
    </source>
</evidence>
<dbReference type="PANTHER" id="PTHR43047">
    <property type="entry name" value="TWO-COMPONENT HISTIDINE PROTEIN KINASE"/>
    <property type="match status" value="1"/>
</dbReference>
<evidence type="ECO:0000256" key="5">
    <source>
        <dbReference type="ARBA" id="ARBA00022777"/>
    </source>
</evidence>
<dbReference type="PROSITE" id="PS50110">
    <property type="entry name" value="RESPONSE_REGULATORY"/>
    <property type="match status" value="1"/>
</dbReference>
<dbReference type="Pfam" id="PF02518">
    <property type="entry name" value="HATPase_c"/>
    <property type="match status" value="1"/>
</dbReference>
<evidence type="ECO:0000259" key="8">
    <source>
        <dbReference type="PROSITE" id="PS50109"/>
    </source>
</evidence>
<dbReference type="Gene3D" id="3.30.450.40">
    <property type="match status" value="1"/>
</dbReference>
<dbReference type="InterPro" id="IPR035965">
    <property type="entry name" value="PAS-like_dom_sf"/>
</dbReference>
<dbReference type="InterPro" id="IPR004358">
    <property type="entry name" value="Sig_transdc_His_kin-like_C"/>
</dbReference>
<evidence type="ECO:0000256" key="7">
    <source>
        <dbReference type="SAM" id="Coils"/>
    </source>
</evidence>
<dbReference type="Pfam" id="PF01590">
    <property type="entry name" value="GAF"/>
    <property type="match status" value="1"/>
</dbReference>
<dbReference type="Pfam" id="PF00989">
    <property type="entry name" value="PAS"/>
    <property type="match status" value="1"/>
</dbReference>
<feature type="domain" description="PAS" evidence="10">
    <location>
        <begin position="1068"/>
        <end position="1124"/>
    </location>
</feature>
<dbReference type="CDD" id="cd00082">
    <property type="entry name" value="HisKA"/>
    <property type="match status" value="1"/>
</dbReference>
<dbReference type="Gene3D" id="3.40.50.2300">
    <property type="match status" value="1"/>
</dbReference>
<feature type="modified residue" description="4-aspartylphosphate" evidence="6">
    <location>
        <position position="1760"/>
    </location>
</feature>
<keyword evidence="4" id="KW-0808">Transferase</keyword>
<evidence type="ECO:0000313" key="12">
    <source>
        <dbReference type="EMBL" id="MFC5190351.1"/>
    </source>
</evidence>
<feature type="domain" description="PAS" evidence="10">
    <location>
        <begin position="1296"/>
        <end position="1338"/>
    </location>
</feature>
<gene>
    <name evidence="12" type="ORF">ACFPIK_01130</name>
</gene>
<dbReference type="NCBIfam" id="TIGR00229">
    <property type="entry name" value="sensory_box"/>
    <property type="match status" value="8"/>
</dbReference>
<dbReference type="PROSITE" id="PS50112">
    <property type="entry name" value="PAS"/>
    <property type="match status" value="6"/>
</dbReference>
<dbReference type="InterPro" id="IPR003018">
    <property type="entry name" value="GAF"/>
</dbReference>
<feature type="coiled-coil region" evidence="7">
    <location>
        <begin position="1405"/>
        <end position="1457"/>
    </location>
</feature>
<dbReference type="Pfam" id="PF08448">
    <property type="entry name" value="PAS_4"/>
    <property type="match status" value="1"/>
</dbReference>
<dbReference type="Pfam" id="PF00072">
    <property type="entry name" value="Response_reg"/>
    <property type="match status" value="1"/>
</dbReference>
<dbReference type="EMBL" id="JBHSKS010000001">
    <property type="protein sequence ID" value="MFC5190351.1"/>
    <property type="molecule type" value="Genomic_DNA"/>
</dbReference>
<keyword evidence="13" id="KW-1185">Reference proteome</keyword>
<feature type="domain" description="PAC" evidence="11">
    <location>
        <begin position="1369"/>
        <end position="1421"/>
    </location>
</feature>
<dbReference type="InterPro" id="IPR013656">
    <property type="entry name" value="PAS_4"/>
</dbReference>
<evidence type="ECO:0000259" key="10">
    <source>
        <dbReference type="PROSITE" id="PS50112"/>
    </source>
</evidence>
<dbReference type="PROSITE" id="PS50113">
    <property type="entry name" value="PAC"/>
    <property type="match status" value="5"/>
</dbReference>
<organism evidence="12 13">
    <name type="scientific">Algoriphagus aquatilis</name>
    <dbReference type="NCBI Taxonomy" id="490186"/>
    <lineage>
        <taxon>Bacteria</taxon>
        <taxon>Pseudomonadati</taxon>
        <taxon>Bacteroidota</taxon>
        <taxon>Cytophagia</taxon>
        <taxon>Cytophagales</taxon>
        <taxon>Cyclobacteriaceae</taxon>
        <taxon>Algoriphagus</taxon>
    </lineage>
</organism>
<dbReference type="Gene3D" id="3.30.450.20">
    <property type="entry name" value="PAS domain"/>
    <property type="match status" value="8"/>
</dbReference>
<dbReference type="InterPro" id="IPR001789">
    <property type="entry name" value="Sig_transdc_resp-reg_receiver"/>
</dbReference>
<dbReference type="SUPFAM" id="SSF47384">
    <property type="entry name" value="Homodimeric domain of signal transducing histidine kinase"/>
    <property type="match status" value="1"/>
</dbReference>
<protein>
    <recommendedName>
        <fullName evidence="2">histidine kinase</fullName>
        <ecNumber evidence="2">2.7.13.3</ecNumber>
    </recommendedName>
</protein>
<proteinExistence type="predicted"/>
<comment type="caution">
    <text evidence="12">The sequence shown here is derived from an EMBL/GenBank/DDBJ whole genome shotgun (WGS) entry which is preliminary data.</text>
</comment>
<evidence type="ECO:0000256" key="4">
    <source>
        <dbReference type="ARBA" id="ARBA00022679"/>
    </source>
</evidence>
<dbReference type="InterPro" id="IPR036097">
    <property type="entry name" value="HisK_dim/P_sf"/>
</dbReference>
<dbReference type="SMART" id="SM00448">
    <property type="entry name" value="REC"/>
    <property type="match status" value="1"/>
</dbReference>
<dbReference type="SUPFAM" id="SSF52172">
    <property type="entry name" value="CheY-like"/>
    <property type="match status" value="1"/>
</dbReference>
<dbReference type="EC" id="2.7.13.3" evidence="2"/>
<sequence length="1833" mass="210574">MPFQKPSEENFQLLRSALNQLQEAVLFLDSELKIIGKNKAAESLLSEKNISDGNLIFDVFPNLQTESLSTFVSDPSTTSLELKGHWKYRFEKFPQGMIAYISYTFSPDQEQPGCYATLFEKMPEGVVYQDSTGKITECNQAAEIMLGLTRDQMQGKTSVDPEWHAIHLDGSDFPGDSHPAMVSLRTGKPVQNEVMGVFNPKKKKYTWISINSVPEFKPGEKEPFQVFTTFLDITHQVEAEQKLKSQSELLELLVQTSSSYINISEEDLHKTIQASLQKLGEFVEADRMYVFDYDWAQNTCSNTFEWCATGIEPQLEFLQETSLEGLEDWTKRHLQGEIMYVEDVNALEESTTLRQILEAQGIKSLLAMPIMDQNECIGFIGLDSDQKHHSYSENEFNLLKIFTSILGNVHNRIRKERDLKERIKEFNTVYEITQLLISGDLKEEQVLQRAVEIIPAGFFQPEETHARISYKNSEFISPSFKRSTNLIKENILVNNLEVGVLEVFIPNNKFFLIEEYTLVQALTSVLGQHFESRSNLAESRKKERQLQNLLNSQTSYVLRTDLYGRHTYWNEKFAEEFGWLYVDNGLAHGNALQSICEYHHDKTRAVVQECMLHPGEIFPVELDKPSKEGGIITTLWEFVALFDENGVPNEIQCMGINISDRKRAEDQLIESENRLRSLLESQTNYVIRTDLQGRHTFWNKKFEEDFGYIYPTKGLAESDSLTSICEYDQDKARETVEKCIENPGKIVQVELDKPTRSGKIMTTLWDFVCLTDSAGVPFEMQCVGIDITDRKETEQKLRDSEEKYRVLFEESPDGYLIIKDGKFIDCNKSVISLLRRPKEEVVGLTPADISPEKQPNGRHSIEYAKELLDKAEDEGHVHFEWVHLQKDGTEFIAEITLSKILFNGEEVIFTSWKNITEKRATEQALIYSENRFRQIAEHTGAVIWEVDETGLYTYISPVSKRVYGYEPEELVGNKYFWDLFPENEREEYKSIGIQHLKDGNDLFDWENTIERKDGQIIWVSSFGAAIRDTEGKVIGFRGADYDVTARKTAEQELRKFRIISDKASYGTVITEYGTRKITYCNEAFAKMHGYEVDEMIGMEIFSLHTPEQLEEYQEQIYPEYLNNKEYTLKEFGRKRKDGSTFPGLVTAKLFFDEDGKPIFNAATVIDITHEKIVEEQIREQNIRFKAIIDAIPDLLYIMDFDGNYLEYFSSKKENQIGDFEYLVGKNLKDVFEPKEADFHLNKIRKSLTEQKIETYEAFGIYGYEERHFESRIVPMSDTKVLRFVREITERKKNEREIKKLTLAIEQSPVAIIITDLTGKLEYMSPAFLTMTGYSHEELYMQPISLIKSGLTERELYNHLWKTITSGKNFQTEWRNRRKSGEIFWENISITPILDENGNIKNYLAVKQDITERKHYEEEIIQLNQNLELRIQERTKELENSNLELELARNEADTANQAKSEFLSRMSHELRTPMNSILGFAQLLEFTELTENQHKNLEYILKSGNHLLQLINEVLDIAKIEAGKVSVSLEPIELTGVIQEIADSVMPFAGEKSVQVHLPVDKRKIFVLADLQRLKQILINLLNNAIKYNRKGGSVWISAETSFDLDGKKSVRILVVDNGIGISEENIPKLFKPFERIGGDQFATEGTGLGLSVVEKLAQLMRGKVGVESKIDEGSKFWIQLPGTDANPIELNGMKDSEQQVLSNKDTQGTLLLVEDNISNIELIKELLRSLKPGIEVINTMYGLEAIQLTKEYKPSLILLDLNLPDTSGSKVLETLKSDPDTRNLPIVVVSADATTKQMEFILSKGADQYITKPINVGQLIKIFDQYLKYTTHE</sequence>
<feature type="domain" description="PAS" evidence="10">
    <location>
        <begin position="542"/>
        <end position="579"/>
    </location>
</feature>
<evidence type="ECO:0000259" key="11">
    <source>
        <dbReference type="PROSITE" id="PS50113"/>
    </source>
</evidence>
<dbReference type="RefSeq" id="WP_377911341.1">
    <property type="nucleotide sequence ID" value="NZ_JBHSKS010000001.1"/>
</dbReference>
<dbReference type="SMART" id="SM00091">
    <property type="entry name" value="PAS"/>
    <property type="match status" value="9"/>
</dbReference>
<reference evidence="13" key="1">
    <citation type="journal article" date="2019" name="Int. J. Syst. Evol. Microbiol.">
        <title>The Global Catalogue of Microorganisms (GCM) 10K type strain sequencing project: providing services to taxonomists for standard genome sequencing and annotation.</title>
        <authorList>
            <consortium name="The Broad Institute Genomics Platform"/>
            <consortium name="The Broad Institute Genome Sequencing Center for Infectious Disease"/>
            <person name="Wu L."/>
            <person name="Ma J."/>
        </authorList>
    </citation>
    <scope>NUCLEOTIDE SEQUENCE [LARGE SCALE GENOMIC DNA]</scope>
    <source>
        <strain evidence="13">CGMCC 1.7030</strain>
    </source>
</reference>
<dbReference type="InterPro" id="IPR000014">
    <property type="entry name" value="PAS"/>
</dbReference>
<dbReference type="SMART" id="SM00387">
    <property type="entry name" value="HATPase_c"/>
    <property type="match status" value="1"/>
</dbReference>
<feature type="domain" description="PAC" evidence="11">
    <location>
        <begin position="1122"/>
        <end position="1179"/>
    </location>
</feature>
<accession>A0ABW0BRY0</accession>
<feature type="domain" description="Histidine kinase" evidence="8">
    <location>
        <begin position="1464"/>
        <end position="1684"/>
    </location>
</feature>
<dbReference type="InterPro" id="IPR013655">
    <property type="entry name" value="PAS_fold_3"/>
</dbReference>
<dbReference type="PROSITE" id="PS50109">
    <property type="entry name" value="HIS_KIN"/>
    <property type="match status" value="1"/>
</dbReference>
<dbReference type="Pfam" id="PF00512">
    <property type="entry name" value="HisKA"/>
    <property type="match status" value="1"/>
</dbReference>
<dbReference type="InterPro" id="IPR003661">
    <property type="entry name" value="HisK_dim/P_dom"/>
</dbReference>
<dbReference type="PRINTS" id="PR00344">
    <property type="entry name" value="BCTRLSENSOR"/>
</dbReference>
<evidence type="ECO:0000259" key="9">
    <source>
        <dbReference type="PROSITE" id="PS50110"/>
    </source>
</evidence>
<feature type="domain" description="Response regulatory" evidence="9">
    <location>
        <begin position="1709"/>
        <end position="1827"/>
    </location>
</feature>
<dbReference type="PANTHER" id="PTHR43047:SF72">
    <property type="entry name" value="OSMOSENSING HISTIDINE PROTEIN KINASE SLN1"/>
    <property type="match status" value="1"/>
</dbReference>
<keyword evidence="5" id="KW-0418">Kinase</keyword>
<evidence type="ECO:0000256" key="3">
    <source>
        <dbReference type="ARBA" id="ARBA00022553"/>
    </source>
</evidence>